<reference evidence="3 4" key="1">
    <citation type="journal article" date="2018" name="PLoS ONE">
        <title>The draft genome of Kipferlia bialata reveals reductive genome evolution in fornicate parasites.</title>
        <authorList>
            <person name="Tanifuji G."/>
            <person name="Takabayashi S."/>
            <person name="Kume K."/>
            <person name="Takagi M."/>
            <person name="Nakayama T."/>
            <person name="Kamikawa R."/>
            <person name="Inagaki Y."/>
            <person name="Hashimoto T."/>
        </authorList>
    </citation>
    <scope>NUCLEOTIDE SEQUENCE [LARGE SCALE GENOMIC DNA]</scope>
    <source>
        <strain evidence="3">NY0173</strain>
    </source>
</reference>
<evidence type="ECO:0000313" key="3">
    <source>
        <dbReference type="EMBL" id="GIQ90757.1"/>
    </source>
</evidence>
<dbReference type="AlphaFoldDB" id="A0A9K3D9L9"/>
<name>A0A9K3D9L9_9EUKA</name>
<dbReference type="PANTHER" id="PTHR46093:SF18">
    <property type="entry name" value="FIBRONECTIN TYPE-III DOMAIN-CONTAINING PROTEIN"/>
    <property type="match status" value="1"/>
</dbReference>
<keyword evidence="4" id="KW-1185">Reference proteome</keyword>
<sequence>MSCPAVTLQPLPTPLPQGVMANIGHNEVLFVPQDSNYFQCTFVLTIDPTTCTMEYVAIDCDLDIIRYYPTLTRIGSEVLMYGGYVSYTPDHPMSSAHYTLQQECMSDLFIFDIPTRVWREVPKRGVWPRGLQLHTAYERRGCLVVLGGSTDTLGIPGSQSVWEYNLETQEWRRCPQLPADMYMGVCTRVRGVSEVCAFSCSDRKGSPVYNASCTSQHESDRSFLLETTLPIPSPTVIATLGVGAHIVTILEDVPWYGDSTVRVYAYDTVSREWEDRGCLDILGRADNTAWCECSAGCSVWRFNDEYTYLVFTDTVDTFE</sequence>
<proteinExistence type="predicted"/>
<evidence type="ECO:0000256" key="2">
    <source>
        <dbReference type="ARBA" id="ARBA00022737"/>
    </source>
</evidence>
<dbReference type="EMBL" id="BDIP01006620">
    <property type="protein sequence ID" value="GIQ90757.1"/>
    <property type="molecule type" value="Genomic_DNA"/>
</dbReference>
<dbReference type="SUPFAM" id="SSF117281">
    <property type="entry name" value="Kelch motif"/>
    <property type="match status" value="1"/>
</dbReference>
<dbReference type="InterPro" id="IPR006652">
    <property type="entry name" value="Kelch_1"/>
</dbReference>
<dbReference type="InterPro" id="IPR015915">
    <property type="entry name" value="Kelch-typ_b-propeller"/>
</dbReference>
<accession>A0A9K3D9L9</accession>
<keyword evidence="1" id="KW-0880">Kelch repeat</keyword>
<evidence type="ECO:0000313" key="4">
    <source>
        <dbReference type="Proteomes" id="UP000265618"/>
    </source>
</evidence>
<comment type="caution">
    <text evidence="3">The sequence shown here is derived from an EMBL/GenBank/DDBJ whole genome shotgun (WGS) entry which is preliminary data.</text>
</comment>
<protein>
    <submittedName>
        <fullName evidence="3">Uncharacterized protein</fullName>
    </submittedName>
</protein>
<organism evidence="3 4">
    <name type="scientific">Kipferlia bialata</name>
    <dbReference type="NCBI Taxonomy" id="797122"/>
    <lineage>
        <taxon>Eukaryota</taxon>
        <taxon>Metamonada</taxon>
        <taxon>Carpediemonas-like organisms</taxon>
        <taxon>Kipferlia</taxon>
    </lineage>
</organism>
<dbReference type="Gene3D" id="2.120.10.80">
    <property type="entry name" value="Kelch-type beta propeller"/>
    <property type="match status" value="1"/>
</dbReference>
<evidence type="ECO:0000256" key="1">
    <source>
        <dbReference type="ARBA" id="ARBA00022441"/>
    </source>
</evidence>
<dbReference type="PANTHER" id="PTHR46093">
    <property type="entry name" value="ACYL-COA-BINDING DOMAIN-CONTAINING PROTEIN 5"/>
    <property type="match status" value="1"/>
</dbReference>
<dbReference type="Proteomes" id="UP000265618">
    <property type="component" value="Unassembled WGS sequence"/>
</dbReference>
<keyword evidence="2" id="KW-0677">Repeat</keyword>
<dbReference type="Pfam" id="PF01344">
    <property type="entry name" value="Kelch_1"/>
    <property type="match status" value="1"/>
</dbReference>
<gene>
    <name evidence="3" type="ORF">KIPB_013670</name>
</gene>
<dbReference type="OrthoDB" id="19132at2759"/>